<dbReference type="Proteomes" id="UP001519064">
    <property type="component" value="Unassembled WGS sequence"/>
</dbReference>
<dbReference type="RefSeq" id="WP_209243362.1">
    <property type="nucleotide sequence ID" value="NZ_JADKMA010000259.1"/>
</dbReference>
<accession>A0ABS3XL70</accession>
<name>A0ABS3XL70_9ACTN</name>
<feature type="domain" description="CHAT" evidence="2">
    <location>
        <begin position="637"/>
        <end position="934"/>
    </location>
</feature>
<feature type="repeat" description="TPR" evidence="1">
    <location>
        <begin position="254"/>
        <end position="287"/>
    </location>
</feature>
<evidence type="ECO:0000256" key="1">
    <source>
        <dbReference type="PROSITE-ProRule" id="PRU00339"/>
    </source>
</evidence>
<dbReference type="InterPro" id="IPR011990">
    <property type="entry name" value="TPR-like_helical_dom_sf"/>
</dbReference>
<dbReference type="InterPro" id="IPR019734">
    <property type="entry name" value="TPR_rpt"/>
</dbReference>
<reference evidence="3 4" key="1">
    <citation type="submission" date="2020-11" db="EMBL/GenBank/DDBJ databases">
        <title>Streptomyces spirodelae sp. nov., isolated from duckweed.</title>
        <authorList>
            <person name="Saimee Y."/>
            <person name="Duangmal K."/>
        </authorList>
    </citation>
    <scope>NUCLEOTIDE SEQUENCE [LARGE SCALE GENOMIC DNA]</scope>
    <source>
        <strain evidence="3 4">S16-07</strain>
    </source>
</reference>
<keyword evidence="4" id="KW-1185">Reference proteome</keyword>
<dbReference type="SUPFAM" id="SSF48452">
    <property type="entry name" value="TPR-like"/>
    <property type="match status" value="1"/>
</dbReference>
<proteinExistence type="predicted"/>
<gene>
    <name evidence="3" type="ORF">ITI46_31615</name>
</gene>
<evidence type="ECO:0000313" key="4">
    <source>
        <dbReference type="Proteomes" id="UP001519064"/>
    </source>
</evidence>
<organism evidence="3 4">
    <name type="scientific">Streptomyces oryzae</name>
    <dbReference type="NCBI Taxonomy" id="1434886"/>
    <lineage>
        <taxon>Bacteria</taxon>
        <taxon>Bacillati</taxon>
        <taxon>Actinomycetota</taxon>
        <taxon>Actinomycetes</taxon>
        <taxon>Kitasatosporales</taxon>
        <taxon>Streptomycetaceae</taxon>
        <taxon>Streptomyces</taxon>
    </lineage>
</organism>
<dbReference type="Gene3D" id="1.25.40.10">
    <property type="entry name" value="Tetratricopeptide repeat domain"/>
    <property type="match status" value="2"/>
</dbReference>
<comment type="caution">
    <text evidence="3">The sequence shown here is derived from an EMBL/GenBank/DDBJ whole genome shotgun (WGS) entry which is preliminary data.</text>
</comment>
<protein>
    <submittedName>
        <fullName evidence="3">CHAT domain-containing protein</fullName>
    </submittedName>
</protein>
<dbReference type="InterPro" id="IPR024983">
    <property type="entry name" value="CHAT_dom"/>
</dbReference>
<evidence type="ECO:0000259" key="2">
    <source>
        <dbReference type="Pfam" id="PF12770"/>
    </source>
</evidence>
<sequence length="938" mass="101550">MGDRERRVAALLMQADSLSRAEYVLFTHAPGIDLAELVREMQAGRHAFERDGQAMAAALVDFHMSLVEEIAPALREADRRRGAESAGSWERVEREARGLLAQGHLDAALELVRSSGAALPPDSYATGRMLGMEWQIAEAMGAAGRHREALRILDGLDQEVGTSDDVIQPGLRLRLHRMRGGLYQAEGEYGRACSEYRAALDAASSIGEIGDELQIRAELADAHSAAGRSRLAVRECRRILTRAEAVGAGPEPRALALNLLGNAYRRAGDAAAARRSFRGALELAADAGVDDPRVLRAAESWVGLGDLLVDEDDHAGAAEAYFQGLLKSMTVNREATAHGMRLVVSRMERLRAPEAALLLRTAGVFRDSFPADDRYWGHHLPFRLAEAEASAASGDPVGAAAALRGLREEALGRRADLATLLRLETRLARTLRAAGRSRSGTCADRQAAFDLLWARRCDLRRTVAGRAGEAREDLGALVARHQECYGLLIDMLLDDAEGLALPEGDGAVELAFDLHEEYRAWVEGASAPAGVPGTPATLCQLRACLAADPDARRCAFVSYFFYGESGDQGSCVIFVVHADTGRLTAFRTAVGQREVQRAAGRLRQAFDGDADAFPPLPPLPARRPWRRKLDFFEGLAPGLLAFLPAVDGRELLCIAADPAMQALPLAALPLPPADGNGRKSRPLLAHHHAVVHVSSATSLQRTVALPSAPVGAGVLVAGVAAGEDPAPERLEHDIDFIAPLVTSQYGGRQALTEISRLSATPDAVLAGLCAARVAHLTGHGWFDRAEPLDSGLLLAHDGQRPSKYPSEVEIRTRLRHLLTARHALDAGLRLDLITLRACSTARRDLHSTGDLQGLAHLLQSSGVRSVVGTLWDVDDTSSRRLFADFYRRLSATPETPWRALWEAQRAMLEGDGTQRDAPWQRHPYHWAALALFGDWRIR</sequence>
<dbReference type="PANTHER" id="PTHR10098">
    <property type="entry name" value="RAPSYN-RELATED"/>
    <property type="match status" value="1"/>
</dbReference>
<dbReference type="PROSITE" id="PS50005">
    <property type="entry name" value="TPR"/>
    <property type="match status" value="1"/>
</dbReference>
<keyword evidence="1" id="KW-0802">TPR repeat</keyword>
<evidence type="ECO:0000313" key="3">
    <source>
        <dbReference type="EMBL" id="MBO8196157.1"/>
    </source>
</evidence>
<dbReference type="EMBL" id="JADKMA010000259">
    <property type="protein sequence ID" value="MBO8196157.1"/>
    <property type="molecule type" value="Genomic_DNA"/>
</dbReference>
<dbReference type="Pfam" id="PF12770">
    <property type="entry name" value="CHAT"/>
    <property type="match status" value="1"/>
</dbReference>